<dbReference type="InterPro" id="IPR058727">
    <property type="entry name" value="Helical_Vwde"/>
</dbReference>
<dbReference type="InterPro" id="IPR000742">
    <property type="entry name" value="EGF"/>
</dbReference>
<dbReference type="PROSITE" id="PS00022">
    <property type="entry name" value="EGF_1"/>
    <property type="match status" value="1"/>
</dbReference>
<evidence type="ECO:0000313" key="6">
    <source>
        <dbReference type="EMBL" id="WAR09907.1"/>
    </source>
</evidence>
<evidence type="ECO:0000313" key="7">
    <source>
        <dbReference type="Proteomes" id="UP001164746"/>
    </source>
</evidence>
<organism evidence="6 7">
    <name type="scientific">Mya arenaria</name>
    <name type="common">Soft-shell clam</name>
    <dbReference type="NCBI Taxonomy" id="6604"/>
    <lineage>
        <taxon>Eukaryota</taxon>
        <taxon>Metazoa</taxon>
        <taxon>Spiralia</taxon>
        <taxon>Lophotrochozoa</taxon>
        <taxon>Mollusca</taxon>
        <taxon>Bivalvia</taxon>
        <taxon>Autobranchia</taxon>
        <taxon>Heteroconchia</taxon>
        <taxon>Euheterodonta</taxon>
        <taxon>Imparidentia</taxon>
        <taxon>Neoheterodontei</taxon>
        <taxon>Myida</taxon>
        <taxon>Myoidea</taxon>
        <taxon>Myidae</taxon>
        <taxon>Mya</taxon>
    </lineage>
</organism>
<feature type="signal peptide" evidence="3">
    <location>
        <begin position="1"/>
        <end position="30"/>
    </location>
</feature>
<proteinExistence type="predicted"/>
<feature type="compositionally biased region" description="Basic and acidic residues" evidence="1">
    <location>
        <begin position="70"/>
        <end position="88"/>
    </location>
</feature>
<keyword evidence="7" id="KW-1185">Reference proteome</keyword>
<gene>
    <name evidence="6" type="ORF">MAR_034983</name>
</gene>
<feature type="transmembrane region" description="Helical" evidence="2">
    <location>
        <begin position="919"/>
        <end position="941"/>
    </location>
</feature>
<evidence type="ECO:0000256" key="3">
    <source>
        <dbReference type="SAM" id="SignalP"/>
    </source>
</evidence>
<dbReference type="Pfam" id="PF26129">
    <property type="entry name" value="Vwde"/>
    <property type="match status" value="1"/>
</dbReference>
<dbReference type="Gene3D" id="2.60.120.260">
    <property type="entry name" value="Galactose-binding domain-like"/>
    <property type="match status" value="1"/>
</dbReference>
<evidence type="ECO:0000259" key="5">
    <source>
        <dbReference type="PROSITE" id="PS01186"/>
    </source>
</evidence>
<evidence type="ECO:0000256" key="2">
    <source>
        <dbReference type="SAM" id="Phobius"/>
    </source>
</evidence>
<protein>
    <submittedName>
        <fullName evidence="6">VWDE-like protein</fullName>
    </submittedName>
</protein>
<name>A0ABY7EIT4_MYAAR</name>
<keyword evidence="3" id="KW-0732">Signal</keyword>
<keyword evidence="2" id="KW-0472">Membrane</keyword>
<dbReference type="PROSITE" id="PS01186">
    <property type="entry name" value="EGF_2"/>
    <property type="match status" value="1"/>
</dbReference>
<accession>A0ABY7EIT4</accession>
<feature type="chain" id="PRO_5045622722" evidence="3">
    <location>
        <begin position="31"/>
        <end position="970"/>
    </location>
</feature>
<sequence length="970" mass="109365">MLVTIMEIHALGCLFLFLFDSNLHLLQVSANCASKNATLSDFLQRKYSMSTRDECGMEYNWYRAESRDKQLKGQKNNDDEPLIEDHSTMKINDGPPTITETEIVLETATVFRDGRNVLEFYCDFSIAPTTSLFYTASYALVTGTSITNELYVSEPAQYQDKTYFRQRINMTETDLQKKIEQPLGIHMICFIQASYTVGSAKSKPVFSKAKFIGIECLNKQNLKLERNGSLLLQFRPTVPFGCKNGGSACELNIELYTETLTECRIPEPVLKMNTLTRGKTSCGLVISNDVTKTYNITIYSLPGEHRFKTRGMNVKYTLFLRTIDNYVNHPLFGGYQLDPISRIQSTRERYLHHVQVKTTACMKSVTAYCNCGVAVRAGRDLYVFDLCNQNTNIIKTGSFRLVLPSGTKVEIQLRYSKYLDIKIIPSAEDYRNTDGLCGSFDGDSTNDDSQSLIQGWSVERNPKHMSLFDSNNDERLTEWSKDMFLCKCPYEKLQFKTTVECFPEQQKTCYFDYNTRGTVRRCSSTKSRTKRDGTIHFKMVHDFYRSPKTAFVSKLERKTATPDVLSKRSAEILYTKETAYTDCMKVLNTTAFQMCSDIPGLNFTSFIKHCALDAVDSNSMDWTQSHLEGIKSKCVYEIKAEQPLPPEAYEGLTIEINGTTTAFENITENNITLPETETVPEFSEENLKAIENIVCLNECSNQGNCVNGTCECNEPFIGSDCSIDSSLSPEMLGIPDEGMCDYQQRPCNIIYIYADNIADTGFMCRLTPFEVTSSEVTYQHEKTIETPGIINGFSEVACDIADHRAKRSATMDFPNEIIAIGFRVGLSNNNNTYSEEDSVVHFDSDCVQCEKHAGNVACEELPGFCVSNGRCYEVNETHQCLKCSRNSDETHFWKPVCENNTATLKPDIETVPTSGDDTWVILAIVSSVIGVLILVVGAVVVKRCKRRQESVDIQSKNAKDGVNIPLCELK</sequence>
<dbReference type="Pfam" id="PF00094">
    <property type="entry name" value="VWD"/>
    <property type="match status" value="1"/>
</dbReference>
<evidence type="ECO:0000259" key="4">
    <source>
        <dbReference type="PROSITE" id="PS00022"/>
    </source>
</evidence>
<dbReference type="InterPro" id="IPR001846">
    <property type="entry name" value="VWF_type-D"/>
</dbReference>
<dbReference type="Proteomes" id="UP001164746">
    <property type="component" value="Chromosome 7"/>
</dbReference>
<dbReference type="EMBL" id="CP111018">
    <property type="protein sequence ID" value="WAR09907.1"/>
    <property type="molecule type" value="Genomic_DNA"/>
</dbReference>
<evidence type="ECO:0000256" key="1">
    <source>
        <dbReference type="SAM" id="MobiDB-lite"/>
    </source>
</evidence>
<keyword evidence="2" id="KW-1133">Transmembrane helix</keyword>
<reference evidence="6" key="1">
    <citation type="submission" date="2022-11" db="EMBL/GenBank/DDBJ databases">
        <title>Centuries of genome instability and evolution in soft-shell clam transmissible cancer (bioRxiv).</title>
        <authorList>
            <person name="Hart S.F.M."/>
            <person name="Yonemitsu M.A."/>
            <person name="Giersch R.M."/>
            <person name="Beal B.F."/>
            <person name="Arriagada G."/>
            <person name="Davis B.W."/>
            <person name="Ostrander E.A."/>
            <person name="Goff S.P."/>
            <person name="Metzger M.J."/>
        </authorList>
    </citation>
    <scope>NUCLEOTIDE SEQUENCE</scope>
    <source>
        <strain evidence="6">MELC-2E11</strain>
        <tissue evidence="6">Siphon/mantle</tissue>
    </source>
</reference>
<keyword evidence="2" id="KW-0812">Transmembrane</keyword>
<feature type="domain" description="EGF-like" evidence="4 5">
    <location>
        <begin position="710"/>
        <end position="721"/>
    </location>
</feature>
<feature type="region of interest" description="Disordered" evidence="1">
    <location>
        <begin position="70"/>
        <end position="91"/>
    </location>
</feature>